<evidence type="ECO:0000256" key="1">
    <source>
        <dbReference type="SAM" id="MobiDB-lite"/>
    </source>
</evidence>
<evidence type="ECO:0000313" key="2">
    <source>
        <dbReference type="EMBL" id="KAF5731509.1"/>
    </source>
</evidence>
<reference evidence="2 3" key="1">
    <citation type="journal article" date="2020" name="Nat. Commun.">
        <title>Genome of Tripterygium wilfordii and identification of cytochrome P450 involved in triptolide biosynthesis.</title>
        <authorList>
            <person name="Tu L."/>
            <person name="Su P."/>
            <person name="Zhang Z."/>
            <person name="Gao L."/>
            <person name="Wang J."/>
            <person name="Hu T."/>
            <person name="Zhou J."/>
            <person name="Zhang Y."/>
            <person name="Zhao Y."/>
            <person name="Liu Y."/>
            <person name="Song Y."/>
            <person name="Tong Y."/>
            <person name="Lu Y."/>
            <person name="Yang J."/>
            <person name="Xu C."/>
            <person name="Jia M."/>
            <person name="Peters R.J."/>
            <person name="Huang L."/>
            <person name="Gao W."/>
        </authorList>
    </citation>
    <scope>NUCLEOTIDE SEQUENCE [LARGE SCALE GENOMIC DNA]</scope>
    <source>
        <strain evidence="3">cv. XIE 37</strain>
        <tissue evidence="2">Leaf</tissue>
    </source>
</reference>
<dbReference type="InParanoid" id="A0A7J7CBL0"/>
<dbReference type="FunCoup" id="A0A7J7CBL0">
    <property type="interactions" value="956"/>
</dbReference>
<gene>
    <name evidence="2" type="ORF">HS088_TW18G00187</name>
</gene>
<sequence length="337" mass="37535">MMADNVVNSILFSILVTEQCAKHERILRFLTSGHSEVEKGKLDFPALSELMELQALAFDEHRQLYFPSLVYPSMEVDTAKHLLDVVGHIYSSKMSVQSDGQVPITPITSSGTKMEDILSILTEFYLLNTTTKWRKESLVPPFSRLNIIDAQHNKHTSSLKLEAVTATPLKSPGKLKHKPSLRKKNSKKGGTARDLYKTNYFHACESLLSLMISKKWQGKTPILSLKKSGPELPELLNQFSAGIAGTGIAVVFSVMCKLACGRVPLSGSKLLSSGFGFGLVWLSWAVNRLRDTIVYINKNTKKVGLKEEEMMTRVDRSVNEIYFRAATLLAVAVLRFA</sequence>
<dbReference type="AlphaFoldDB" id="A0A7J7CBL0"/>
<dbReference type="PANTHER" id="PTHR35095">
    <property type="entry name" value="OS05G0143300 PROTEIN"/>
    <property type="match status" value="1"/>
</dbReference>
<dbReference type="EMBL" id="JAAARO010000018">
    <property type="protein sequence ID" value="KAF5731509.1"/>
    <property type="molecule type" value="Genomic_DNA"/>
</dbReference>
<feature type="region of interest" description="Disordered" evidence="1">
    <location>
        <begin position="170"/>
        <end position="190"/>
    </location>
</feature>
<proteinExistence type="predicted"/>
<feature type="compositionally biased region" description="Basic residues" evidence="1">
    <location>
        <begin position="173"/>
        <end position="187"/>
    </location>
</feature>
<keyword evidence="3" id="KW-1185">Reference proteome</keyword>
<protein>
    <submittedName>
        <fullName evidence="2">Uncharacterized protein</fullName>
    </submittedName>
</protein>
<comment type="caution">
    <text evidence="2">The sequence shown here is derived from an EMBL/GenBank/DDBJ whole genome shotgun (WGS) entry which is preliminary data.</text>
</comment>
<dbReference type="Proteomes" id="UP000593562">
    <property type="component" value="Unassembled WGS sequence"/>
</dbReference>
<evidence type="ECO:0000313" key="3">
    <source>
        <dbReference type="Proteomes" id="UP000593562"/>
    </source>
</evidence>
<name>A0A7J7CBL0_TRIWF</name>
<organism evidence="2 3">
    <name type="scientific">Tripterygium wilfordii</name>
    <name type="common">Thunder God vine</name>
    <dbReference type="NCBI Taxonomy" id="458696"/>
    <lineage>
        <taxon>Eukaryota</taxon>
        <taxon>Viridiplantae</taxon>
        <taxon>Streptophyta</taxon>
        <taxon>Embryophyta</taxon>
        <taxon>Tracheophyta</taxon>
        <taxon>Spermatophyta</taxon>
        <taxon>Magnoliopsida</taxon>
        <taxon>eudicotyledons</taxon>
        <taxon>Gunneridae</taxon>
        <taxon>Pentapetalae</taxon>
        <taxon>rosids</taxon>
        <taxon>fabids</taxon>
        <taxon>Celastrales</taxon>
        <taxon>Celastraceae</taxon>
        <taxon>Tripterygium</taxon>
    </lineage>
</organism>
<dbReference type="PANTHER" id="PTHR35095:SF1">
    <property type="entry name" value="OS05G0143300 PROTEIN"/>
    <property type="match status" value="1"/>
</dbReference>
<accession>A0A7J7CBL0</accession>